<comment type="caution">
    <text evidence="2">The sequence shown here is derived from an EMBL/GenBank/DDBJ whole genome shotgun (WGS) entry which is preliminary data.</text>
</comment>
<dbReference type="Proteomes" id="UP000287651">
    <property type="component" value="Unassembled WGS sequence"/>
</dbReference>
<feature type="region of interest" description="Disordered" evidence="1">
    <location>
        <begin position="1"/>
        <end position="37"/>
    </location>
</feature>
<protein>
    <submittedName>
        <fullName evidence="2">Uncharacterized protein</fullName>
    </submittedName>
</protein>
<accession>A0A426ZT90</accession>
<sequence length="69" mass="7763">MPEGRSLRQWEKRPREKSPFTTARSSFSKEKEKLPSPAPIVVTSAREQAIGKSIITLHSCPFSLNVPLQ</sequence>
<evidence type="ECO:0000313" key="2">
    <source>
        <dbReference type="EMBL" id="RRT67239.1"/>
    </source>
</evidence>
<proteinExistence type="predicted"/>
<gene>
    <name evidence="2" type="ORF">B296_00008092</name>
</gene>
<evidence type="ECO:0000313" key="3">
    <source>
        <dbReference type="Proteomes" id="UP000287651"/>
    </source>
</evidence>
<feature type="compositionally biased region" description="Basic and acidic residues" evidence="1">
    <location>
        <begin position="1"/>
        <end position="18"/>
    </location>
</feature>
<reference evidence="2 3" key="1">
    <citation type="journal article" date="2014" name="Agronomy (Basel)">
        <title>A Draft Genome Sequence for Ensete ventricosum, the Drought-Tolerant Tree Against Hunger.</title>
        <authorList>
            <person name="Harrison J."/>
            <person name="Moore K.A."/>
            <person name="Paszkiewicz K."/>
            <person name="Jones T."/>
            <person name="Grant M."/>
            <person name="Ambacheew D."/>
            <person name="Muzemil S."/>
            <person name="Studholme D.J."/>
        </authorList>
    </citation>
    <scope>NUCLEOTIDE SEQUENCE [LARGE SCALE GENOMIC DNA]</scope>
</reference>
<name>A0A426ZT90_ENSVE</name>
<organism evidence="2 3">
    <name type="scientific">Ensete ventricosum</name>
    <name type="common">Abyssinian banana</name>
    <name type="synonym">Musa ensete</name>
    <dbReference type="NCBI Taxonomy" id="4639"/>
    <lineage>
        <taxon>Eukaryota</taxon>
        <taxon>Viridiplantae</taxon>
        <taxon>Streptophyta</taxon>
        <taxon>Embryophyta</taxon>
        <taxon>Tracheophyta</taxon>
        <taxon>Spermatophyta</taxon>
        <taxon>Magnoliopsida</taxon>
        <taxon>Liliopsida</taxon>
        <taxon>Zingiberales</taxon>
        <taxon>Musaceae</taxon>
        <taxon>Ensete</taxon>
    </lineage>
</organism>
<dbReference type="AlphaFoldDB" id="A0A426ZT90"/>
<evidence type="ECO:0000256" key="1">
    <source>
        <dbReference type="SAM" id="MobiDB-lite"/>
    </source>
</evidence>
<dbReference type="EMBL" id="AMZH03005109">
    <property type="protein sequence ID" value="RRT67239.1"/>
    <property type="molecule type" value="Genomic_DNA"/>
</dbReference>